<sequence length="245" mass="27072">MSEKVLSKLGAERQDEVQLVCDTRNMPLATVHLLRHGEVFNPHGVLYGRLPEFHLSDRGVAMAVLAAEFFQAQRKKGAKIVDLAASPLTRAQETAQPTATALGLEIGTDQNLIEAGNNFEGLKVSPSELLKPVHWKQLVNPFKPSWGEPYTEQAHRMRLAIDAARDRALTLGGSGAQSILVSHQLPILVSRLSAERRRLFHDPRRRECNLASVTSIDFDGDRIVTVRYQEPAAALYPVSVAGLRK</sequence>
<reference evidence="2" key="1">
    <citation type="journal article" date="2008" name="J. Bacteriol.">
        <title>Genome sequence of the fish pathogen Renibacterium salmoninarum suggests reductive evolution away from an environmental Arthrobacter ancestor.</title>
        <authorList>
            <person name="Wiens G.D."/>
            <person name="Rockey D.D."/>
            <person name="Wu Z."/>
            <person name="Chang J."/>
            <person name="Levy R."/>
            <person name="Crane S."/>
            <person name="Chen D.S."/>
            <person name="Capri G.R."/>
            <person name="Burnett J.R."/>
            <person name="Sudheesh P.S."/>
            <person name="Schipma M.J."/>
            <person name="Burd H."/>
            <person name="Bhattacharyya A."/>
            <person name="Rhodes L.D."/>
            <person name="Kaul R."/>
            <person name="Strom M.S."/>
        </authorList>
    </citation>
    <scope>NUCLEOTIDE SEQUENCE [LARGE SCALE GENOMIC DNA]</scope>
    <source>
        <strain evidence="2">ATCC 33209 / DSM 20767 / JCM 11484 / NBRC 15589 / NCIMB 2235</strain>
    </source>
</reference>
<dbReference type="SUPFAM" id="SSF53254">
    <property type="entry name" value="Phosphoglycerate mutase-like"/>
    <property type="match status" value="1"/>
</dbReference>
<dbReference type="EMBL" id="CP000910">
    <property type="protein sequence ID" value="ABY24434.1"/>
    <property type="molecule type" value="Genomic_DNA"/>
</dbReference>
<dbReference type="eggNOG" id="COG0406">
    <property type="taxonomic scope" value="Bacteria"/>
</dbReference>
<dbReference type="AlphaFoldDB" id="A9WS02"/>
<dbReference type="SMART" id="SM00855">
    <property type="entry name" value="PGAM"/>
    <property type="match status" value="1"/>
</dbReference>
<dbReference type="Proteomes" id="UP000002007">
    <property type="component" value="Chromosome"/>
</dbReference>
<dbReference type="HOGENOM" id="CLU_033323_5_1_11"/>
<dbReference type="InterPro" id="IPR013078">
    <property type="entry name" value="His_Pase_superF_clade-1"/>
</dbReference>
<accession>A9WS02</accession>
<protein>
    <submittedName>
        <fullName evidence="1">Phosphoglycerate mutase</fullName>
    </submittedName>
</protein>
<dbReference type="KEGG" id="rsa:RSal33209_2709"/>
<gene>
    <name evidence="1" type="ordered locus">RSal33209_2709</name>
</gene>
<dbReference type="SMR" id="A9WS02"/>
<name>A9WS02_RENSM</name>
<proteinExistence type="predicted"/>
<dbReference type="Pfam" id="PF00300">
    <property type="entry name" value="His_Phos_1"/>
    <property type="match status" value="1"/>
</dbReference>
<evidence type="ECO:0000313" key="1">
    <source>
        <dbReference type="EMBL" id="ABY24434.1"/>
    </source>
</evidence>
<keyword evidence="2" id="KW-1185">Reference proteome</keyword>
<organism evidence="1 2">
    <name type="scientific">Renibacterium salmoninarum (strain ATCC 33209 / DSM 20767 / JCM 11484 / NBRC 15589 / NCIMB 2235)</name>
    <dbReference type="NCBI Taxonomy" id="288705"/>
    <lineage>
        <taxon>Bacteria</taxon>
        <taxon>Bacillati</taxon>
        <taxon>Actinomycetota</taxon>
        <taxon>Actinomycetes</taxon>
        <taxon>Micrococcales</taxon>
        <taxon>Micrococcaceae</taxon>
        <taxon>Renibacterium</taxon>
    </lineage>
</organism>
<dbReference type="STRING" id="288705.RSal33209_2709"/>
<dbReference type="InterPro" id="IPR029033">
    <property type="entry name" value="His_PPase_superfam"/>
</dbReference>
<dbReference type="CDD" id="cd07067">
    <property type="entry name" value="HP_PGM_like"/>
    <property type="match status" value="1"/>
</dbReference>
<evidence type="ECO:0000313" key="2">
    <source>
        <dbReference type="Proteomes" id="UP000002007"/>
    </source>
</evidence>
<dbReference type="Gene3D" id="3.40.50.1240">
    <property type="entry name" value="Phosphoglycerate mutase-like"/>
    <property type="match status" value="1"/>
</dbReference>